<keyword evidence="1" id="KW-0433">Leucine-rich repeat</keyword>
<dbReference type="InterPro" id="IPR032675">
    <property type="entry name" value="LRR_dom_sf"/>
</dbReference>
<dbReference type="Proteomes" id="UP001280121">
    <property type="component" value="Unassembled WGS sequence"/>
</dbReference>
<dbReference type="GO" id="GO:0006952">
    <property type="term" value="P:defense response"/>
    <property type="evidence" value="ECO:0007669"/>
    <property type="project" value="InterPro"/>
</dbReference>
<name>A0AAD9WS13_9ROSI</name>
<reference evidence="3" key="1">
    <citation type="journal article" date="2023" name="Plant J.">
        <title>Genome sequences and population genomics provide insights into the demographic history, inbreeding, and mutation load of two 'living fossil' tree species of Dipteronia.</title>
        <authorList>
            <person name="Feng Y."/>
            <person name="Comes H.P."/>
            <person name="Chen J."/>
            <person name="Zhu S."/>
            <person name="Lu R."/>
            <person name="Zhang X."/>
            <person name="Li P."/>
            <person name="Qiu J."/>
            <person name="Olsen K.M."/>
            <person name="Qiu Y."/>
        </authorList>
    </citation>
    <scope>NUCLEOTIDE SEQUENCE</scope>
    <source>
        <strain evidence="3">KIB01</strain>
    </source>
</reference>
<dbReference type="PANTHER" id="PTHR11017">
    <property type="entry name" value="LEUCINE-RICH REPEAT-CONTAINING PROTEIN"/>
    <property type="match status" value="1"/>
</dbReference>
<organism evidence="3 4">
    <name type="scientific">Dipteronia dyeriana</name>
    <dbReference type="NCBI Taxonomy" id="168575"/>
    <lineage>
        <taxon>Eukaryota</taxon>
        <taxon>Viridiplantae</taxon>
        <taxon>Streptophyta</taxon>
        <taxon>Embryophyta</taxon>
        <taxon>Tracheophyta</taxon>
        <taxon>Spermatophyta</taxon>
        <taxon>Magnoliopsida</taxon>
        <taxon>eudicotyledons</taxon>
        <taxon>Gunneridae</taxon>
        <taxon>Pentapetalae</taxon>
        <taxon>rosids</taxon>
        <taxon>malvids</taxon>
        <taxon>Sapindales</taxon>
        <taxon>Sapindaceae</taxon>
        <taxon>Hippocastanoideae</taxon>
        <taxon>Acereae</taxon>
        <taxon>Dipteronia</taxon>
    </lineage>
</organism>
<dbReference type="SUPFAM" id="SSF52058">
    <property type="entry name" value="L domain-like"/>
    <property type="match status" value="1"/>
</dbReference>
<dbReference type="EMBL" id="JANJYI010000008">
    <property type="protein sequence ID" value="KAK2640277.1"/>
    <property type="molecule type" value="Genomic_DNA"/>
</dbReference>
<dbReference type="Pfam" id="PF07725">
    <property type="entry name" value="LRR_3"/>
    <property type="match status" value="1"/>
</dbReference>
<evidence type="ECO:0000313" key="4">
    <source>
        <dbReference type="Proteomes" id="UP001280121"/>
    </source>
</evidence>
<evidence type="ECO:0000313" key="3">
    <source>
        <dbReference type="EMBL" id="KAK2640277.1"/>
    </source>
</evidence>
<dbReference type="InterPro" id="IPR044974">
    <property type="entry name" value="Disease_R_plants"/>
</dbReference>
<sequence>MQLSPQAFKKMYNLKFLKFHDSGINLHVGSPYNSKVHFPNGLSDLSDKLRSLIWIGFPLTALPSNFNPENLVEFNLRDSNLERLWEDKMHTPNLRRLILNGCKRLTNIPDLLDSPLLEVMDLGHCISLLDFPPLALHLKYLHYLDLKGCDFESLMSLKLCDCGNLTKFPEISGDLEGLDLSGTAIDEVPPSIGSLTKLFDLNLSHCTRPKHISTNICKLKSLHKLNLENCQKSGEQWKVCEFWN</sequence>
<accession>A0AAD9WS13</accession>
<keyword evidence="4" id="KW-1185">Reference proteome</keyword>
<evidence type="ECO:0000256" key="2">
    <source>
        <dbReference type="ARBA" id="ARBA00022737"/>
    </source>
</evidence>
<dbReference type="AlphaFoldDB" id="A0AAD9WS13"/>
<protein>
    <submittedName>
        <fullName evidence="3">Uncharacterized protein</fullName>
    </submittedName>
</protein>
<dbReference type="PANTHER" id="PTHR11017:SF570">
    <property type="entry name" value="DISEASE RESISTANCE PROTEIN (TIR-NBS CLASS)-RELATED"/>
    <property type="match status" value="1"/>
</dbReference>
<dbReference type="Gene3D" id="3.80.10.10">
    <property type="entry name" value="Ribonuclease Inhibitor"/>
    <property type="match status" value="2"/>
</dbReference>
<proteinExistence type="predicted"/>
<dbReference type="InterPro" id="IPR011713">
    <property type="entry name" value="Leu-rich_rpt_3"/>
</dbReference>
<comment type="caution">
    <text evidence="3">The sequence shown here is derived from an EMBL/GenBank/DDBJ whole genome shotgun (WGS) entry which is preliminary data.</text>
</comment>
<evidence type="ECO:0000256" key="1">
    <source>
        <dbReference type="ARBA" id="ARBA00022614"/>
    </source>
</evidence>
<gene>
    <name evidence="3" type="ORF">Ddye_028072</name>
</gene>
<keyword evidence="2" id="KW-0677">Repeat</keyword>